<dbReference type="GO" id="GO:0016787">
    <property type="term" value="F:hydrolase activity"/>
    <property type="evidence" value="ECO:0007669"/>
    <property type="project" value="UniProtKB-KW"/>
</dbReference>
<gene>
    <name evidence="12" type="ORF">VA603_00960</name>
</gene>
<evidence type="ECO:0000259" key="11">
    <source>
        <dbReference type="PROSITE" id="PS51195"/>
    </source>
</evidence>
<evidence type="ECO:0000313" key="13">
    <source>
        <dbReference type="Proteomes" id="UP001301653"/>
    </source>
</evidence>
<keyword evidence="1 7" id="KW-0547">Nucleotide-binding</keyword>
<dbReference type="Proteomes" id="UP001301653">
    <property type="component" value="Unassembled WGS sequence"/>
</dbReference>
<dbReference type="InterPro" id="IPR014001">
    <property type="entry name" value="Helicase_ATP-bd"/>
</dbReference>
<dbReference type="RefSeq" id="WP_323437669.1">
    <property type="nucleotide sequence ID" value="NZ_JAYFUH010000036.1"/>
</dbReference>
<dbReference type="PROSITE" id="PS51194">
    <property type="entry name" value="HELICASE_CTER"/>
    <property type="match status" value="1"/>
</dbReference>
<evidence type="ECO:0000256" key="5">
    <source>
        <dbReference type="ARBA" id="ARBA00038437"/>
    </source>
</evidence>
<evidence type="ECO:0000256" key="7">
    <source>
        <dbReference type="RuleBase" id="RU000492"/>
    </source>
</evidence>
<dbReference type="PROSITE" id="PS51192">
    <property type="entry name" value="HELICASE_ATP_BIND_1"/>
    <property type="match status" value="1"/>
</dbReference>
<evidence type="ECO:0000313" key="12">
    <source>
        <dbReference type="EMBL" id="MEA5666108.1"/>
    </source>
</evidence>
<feature type="domain" description="DEAD-box RNA helicase Q" evidence="11">
    <location>
        <begin position="1"/>
        <end position="33"/>
    </location>
</feature>
<keyword evidence="2 7" id="KW-0378">Hydrolase</keyword>
<dbReference type="PROSITE" id="PS51195">
    <property type="entry name" value="Q_MOTIF"/>
    <property type="match status" value="1"/>
</dbReference>
<feature type="region of interest" description="Disordered" evidence="8">
    <location>
        <begin position="390"/>
        <end position="422"/>
    </location>
</feature>
<evidence type="ECO:0000256" key="2">
    <source>
        <dbReference type="ARBA" id="ARBA00022801"/>
    </source>
</evidence>
<keyword evidence="13" id="KW-1185">Reference proteome</keyword>
<dbReference type="GO" id="GO:0004386">
    <property type="term" value="F:helicase activity"/>
    <property type="evidence" value="ECO:0007669"/>
    <property type="project" value="UniProtKB-KW"/>
</dbReference>
<dbReference type="SMART" id="SM00487">
    <property type="entry name" value="DEXDc"/>
    <property type="match status" value="1"/>
</dbReference>
<evidence type="ECO:0000256" key="1">
    <source>
        <dbReference type="ARBA" id="ARBA00022741"/>
    </source>
</evidence>
<dbReference type="InterPro" id="IPR014014">
    <property type="entry name" value="RNA_helicase_DEAD_Q_motif"/>
</dbReference>
<dbReference type="Gene3D" id="3.40.50.300">
    <property type="entry name" value="P-loop containing nucleotide triphosphate hydrolases"/>
    <property type="match status" value="2"/>
</dbReference>
<reference evidence="12 13" key="1">
    <citation type="submission" date="2023-12" db="EMBL/GenBank/DDBJ databases">
        <title>Stenotrophomonas guangdongensis sp. nov., isolated from wilted pepper plants (Capsicum annuum).</title>
        <authorList>
            <person name="Qiu M."/>
            <person name="Li Y."/>
            <person name="Liu Q."/>
            <person name="Zhang X."/>
            <person name="Huang Y."/>
            <person name="Guo R."/>
            <person name="Hu M."/>
            <person name="Zhou J."/>
            <person name="Zhou X."/>
        </authorList>
    </citation>
    <scope>NUCLEOTIDE SEQUENCE [LARGE SCALE GENOMIC DNA]</scope>
    <source>
        <strain evidence="12 13">MH1</strain>
    </source>
</reference>
<feature type="domain" description="Helicase C-terminal" evidence="10">
    <location>
        <begin position="237"/>
        <end position="378"/>
    </location>
</feature>
<dbReference type="Pfam" id="PF00270">
    <property type="entry name" value="DEAD"/>
    <property type="match status" value="1"/>
</dbReference>
<dbReference type="PANTHER" id="PTHR47959">
    <property type="entry name" value="ATP-DEPENDENT RNA HELICASE RHLE-RELATED"/>
    <property type="match status" value="1"/>
</dbReference>
<dbReference type="PANTHER" id="PTHR47959:SF13">
    <property type="entry name" value="ATP-DEPENDENT RNA HELICASE RHLE"/>
    <property type="match status" value="1"/>
</dbReference>
<dbReference type="InterPro" id="IPR000629">
    <property type="entry name" value="RNA-helicase_DEAD-box_CS"/>
</dbReference>
<dbReference type="CDD" id="cd18787">
    <property type="entry name" value="SF2_C_DEAD"/>
    <property type="match status" value="1"/>
</dbReference>
<dbReference type="InterPro" id="IPR001650">
    <property type="entry name" value="Helicase_C-like"/>
</dbReference>
<protein>
    <submittedName>
        <fullName evidence="12">DEAD/DEAH box helicase</fullName>
        <ecNumber evidence="12">3.6.4.-</ecNumber>
    </submittedName>
</protein>
<evidence type="ECO:0000256" key="8">
    <source>
        <dbReference type="SAM" id="MobiDB-lite"/>
    </source>
</evidence>
<sequence>MPFSQLGLSPYVLPALQQALQQAGYAAPTPIQQQAVPLIVRGRDLVALAPTGSGKTAAYVLPALQRFSMGQARKPRPLLQLVLVPTRELALQVSDVFNTLGRQMARRPHLVCAVGGVSINPQLMALRGGADIVVATPGRLLDLVAHNALSLGQVQLLVLDEADRLLELGFGDELRQILAELPVRRQTLLFSATFPPDIAALAAAGLRDPQRVEIRDQAQPEIAQRAIRVDAGRRGELLLSLLDDPGWTQVLVFVGSRRDSDRLAAQLRAADISAQALHGDQSQGRRVRMLQDFKDGQLRVLVATDVAARGIDIARLPVVVNYELPRSPADYLHRIGRTGRAGEKGLAVSFVDADALAHWRLIGKRNGMQVALEERDGFAPKDAPVQARVVAADNGGIKGRRPSKKDRLRAAANARPDPAPNP</sequence>
<evidence type="ECO:0000256" key="6">
    <source>
        <dbReference type="PROSITE-ProRule" id="PRU00552"/>
    </source>
</evidence>
<name>A0ABU5UYE0_9GAMM</name>
<evidence type="ECO:0000256" key="4">
    <source>
        <dbReference type="ARBA" id="ARBA00022840"/>
    </source>
</evidence>
<keyword evidence="4 7" id="KW-0067">ATP-binding</keyword>
<evidence type="ECO:0000256" key="3">
    <source>
        <dbReference type="ARBA" id="ARBA00022806"/>
    </source>
</evidence>
<dbReference type="EMBL" id="JAYFUH010000036">
    <property type="protein sequence ID" value="MEA5666108.1"/>
    <property type="molecule type" value="Genomic_DNA"/>
</dbReference>
<dbReference type="InterPro" id="IPR011545">
    <property type="entry name" value="DEAD/DEAH_box_helicase_dom"/>
</dbReference>
<comment type="caution">
    <text evidence="12">The sequence shown here is derived from an EMBL/GenBank/DDBJ whole genome shotgun (WGS) entry which is preliminary data.</text>
</comment>
<dbReference type="SMART" id="SM00490">
    <property type="entry name" value="HELICc"/>
    <property type="match status" value="1"/>
</dbReference>
<dbReference type="Pfam" id="PF00271">
    <property type="entry name" value="Helicase_C"/>
    <property type="match status" value="1"/>
</dbReference>
<feature type="domain" description="Helicase ATP-binding" evidence="9">
    <location>
        <begin position="36"/>
        <end position="212"/>
    </location>
</feature>
<dbReference type="InterPro" id="IPR027417">
    <property type="entry name" value="P-loop_NTPase"/>
</dbReference>
<feature type="short sequence motif" description="Q motif" evidence="6">
    <location>
        <begin position="1"/>
        <end position="33"/>
    </location>
</feature>
<dbReference type="CDD" id="cd00268">
    <property type="entry name" value="DEADc"/>
    <property type="match status" value="1"/>
</dbReference>
<proteinExistence type="inferred from homology"/>
<dbReference type="InterPro" id="IPR050079">
    <property type="entry name" value="DEAD_box_RNA_helicase"/>
</dbReference>
<feature type="compositionally biased region" description="Basic residues" evidence="8">
    <location>
        <begin position="398"/>
        <end position="407"/>
    </location>
</feature>
<keyword evidence="3 7" id="KW-0347">Helicase</keyword>
<dbReference type="SUPFAM" id="SSF52540">
    <property type="entry name" value="P-loop containing nucleoside triphosphate hydrolases"/>
    <property type="match status" value="1"/>
</dbReference>
<accession>A0ABU5UYE0</accession>
<evidence type="ECO:0000259" key="9">
    <source>
        <dbReference type="PROSITE" id="PS51192"/>
    </source>
</evidence>
<dbReference type="EC" id="3.6.4.-" evidence="12"/>
<dbReference type="PROSITE" id="PS00039">
    <property type="entry name" value="DEAD_ATP_HELICASE"/>
    <property type="match status" value="1"/>
</dbReference>
<comment type="similarity">
    <text evidence="5 7">Belongs to the DEAD box helicase family.</text>
</comment>
<evidence type="ECO:0000259" key="10">
    <source>
        <dbReference type="PROSITE" id="PS51194"/>
    </source>
</evidence>
<dbReference type="InterPro" id="IPR044742">
    <property type="entry name" value="DEAD/DEAH_RhlB"/>
</dbReference>
<organism evidence="12 13">
    <name type="scientific">Stenotrophomonas capsici</name>
    <dbReference type="NCBI Taxonomy" id="3110230"/>
    <lineage>
        <taxon>Bacteria</taxon>
        <taxon>Pseudomonadati</taxon>
        <taxon>Pseudomonadota</taxon>
        <taxon>Gammaproteobacteria</taxon>
        <taxon>Lysobacterales</taxon>
        <taxon>Lysobacteraceae</taxon>
        <taxon>Stenotrophomonas</taxon>
    </lineage>
</organism>